<protein>
    <submittedName>
        <fullName evidence="1">Uncharacterized protein</fullName>
    </submittedName>
</protein>
<keyword evidence="2" id="KW-1185">Reference proteome</keyword>
<accession>A0ABW6BA15</accession>
<name>A0ABW6BA15_9SPHI</name>
<evidence type="ECO:0000313" key="2">
    <source>
        <dbReference type="Proteomes" id="UP001597525"/>
    </source>
</evidence>
<dbReference type="PROSITE" id="PS51257">
    <property type="entry name" value="PROKAR_LIPOPROTEIN"/>
    <property type="match status" value="1"/>
</dbReference>
<dbReference type="RefSeq" id="WP_320184081.1">
    <property type="nucleotide sequence ID" value="NZ_CP138332.1"/>
</dbReference>
<gene>
    <name evidence="1" type="ORF">ACFS7Y_02785</name>
</gene>
<dbReference type="Proteomes" id="UP001597525">
    <property type="component" value="Unassembled WGS sequence"/>
</dbReference>
<organism evidence="1 2">
    <name type="scientific">Sphingobacterium bambusae</name>
    <dbReference type="NCBI Taxonomy" id="662858"/>
    <lineage>
        <taxon>Bacteria</taxon>
        <taxon>Pseudomonadati</taxon>
        <taxon>Bacteroidota</taxon>
        <taxon>Sphingobacteriia</taxon>
        <taxon>Sphingobacteriales</taxon>
        <taxon>Sphingobacteriaceae</taxon>
        <taxon>Sphingobacterium</taxon>
    </lineage>
</organism>
<comment type="caution">
    <text evidence="1">The sequence shown here is derived from an EMBL/GenBank/DDBJ whole genome shotgun (WGS) entry which is preliminary data.</text>
</comment>
<proteinExistence type="predicted"/>
<sequence>MKTNIFLLAILLLASSCSGLKNYSSGDNPKIVSEKTTLTITPIGAKSKNQMGGIAGIAAIIGPSLIDLGVKSVQQKLKSDALKYTGSYKASNSAQNFRTSAETINLPKLTISRNIVLEKDAETGTTTPAISFELIPEQSDDQTAFRYMVNKDTSSFKYNYSIAKLKGNSRFVDLTVEIKVKSLSLAAGEYKLNDIRTVSMNIPMVRVGEPVVDDKIYSGWIPILPKSVVSRADTSDTRDTTITIKTEGKKPPVQLTEELIKKSVITQKPQALNVNSGLYEIEVVVTEVNPAKIKAAQRAAFVDATSESGTSVLKSILEVLTKEKETDKETEAKE</sequence>
<reference evidence="2" key="1">
    <citation type="journal article" date="2019" name="Int. J. Syst. Evol. Microbiol.">
        <title>The Global Catalogue of Microorganisms (GCM) 10K type strain sequencing project: providing services to taxonomists for standard genome sequencing and annotation.</title>
        <authorList>
            <consortium name="The Broad Institute Genomics Platform"/>
            <consortium name="The Broad Institute Genome Sequencing Center for Infectious Disease"/>
            <person name="Wu L."/>
            <person name="Ma J."/>
        </authorList>
    </citation>
    <scope>NUCLEOTIDE SEQUENCE [LARGE SCALE GENOMIC DNA]</scope>
    <source>
        <strain evidence="2">KCTC 22814</strain>
    </source>
</reference>
<dbReference type="EMBL" id="JBHUPB010000003">
    <property type="protein sequence ID" value="MFD2966291.1"/>
    <property type="molecule type" value="Genomic_DNA"/>
</dbReference>
<evidence type="ECO:0000313" key="1">
    <source>
        <dbReference type="EMBL" id="MFD2966291.1"/>
    </source>
</evidence>